<evidence type="ECO:0000256" key="2">
    <source>
        <dbReference type="ARBA" id="ARBA00010107"/>
    </source>
</evidence>
<evidence type="ECO:0000256" key="10">
    <source>
        <dbReference type="ARBA" id="ARBA00023242"/>
    </source>
</evidence>
<feature type="domain" description="MYST-type HAT" evidence="17">
    <location>
        <begin position="491"/>
        <end position="765"/>
    </location>
</feature>
<feature type="compositionally biased region" description="Polar residues" evidence="15">
    <location>
        <begin position="297"/>
        <end position="316"/>
    </location>
</feature>
<dbReference type="GO" id="GO:0031507">
    <property type="term" value="P:heterochromatin formation"/>
    <property type="evidence" value="ECO:0007669"/>
    <property type="project" value="UniProtKB-ARBA"/>
</dbReference>
<feature type="compositionally biased region" description="Acidic residues" evidence="15">
    <location>
        <begin position="996"/>
        <end position="1021"/>
    </location>
</feature>
<comment type="subcellular location">
    <subcellularLocation>
        <location evidence="1 14">Nucleus</location>
    </subcellularLocation>
</comment>
<evidence type="ECO:0000256" key="13">
    <source>
        <dbReference type="PROSITE-ProRule" id="PRU00146"/>
    </source>
</evidence>
<evidence type="ECO:0000256" key="4">
    <source>
        <dbReference type="ARBA" id="ARBA00022679"/>
    </source>
</evidence>
<proteinExistence type="inferred from homology"/>
<dbReference type="Gene3D" id="3.30.40.10">
    <property type="entry name" value="Zinc/RING finger domain, C3HC4 (zinc finger)"/>
    <property type="match status" value="1"/>
</dbReference>
<dbReference type="SUPFAM" id="SSF57903">
    <property type="entry name" value="FYVE/PHD zinc finger"/>
    <property type="match status" value="1"/>
</dbReference>
<dbReference type="PANTHER" id="PTHR10615">
    <property type="entry name" value="HISTONE ACETYLTRANSFERASE"/>
    <property type="match status" value="1"/>
</dbReference>
<dbReference type="RefSeq" id="XP_033597337.1">
    <property type="nucleotide sequence ID" value="XM_033748469.1"/>
</dbReference>
<keyword evidence="6 13" id="KW-0863">Zinc-finger</keyword>
<evidence type="ECO:0000256" key="7">
    <source>
        <dbReference type="ARBA" id="ARBA00022833"/>
    </source>
</evidence>
<feature type="compositionally biased region" description="Acidic residues" evidence="15">
    <location>
        <begin position="123"/>
        <end position="138"/>
    </location>
</feature>
<evidence type="ECO:0000256" key="8">
    <source>
        <dbReference type="ARBA" id="ARBA00022853"/>
    </source>
</evidence>
<dbReference type="PANTHER" id="PTHR10615:SF161">
    <property type="entry name" value="HISTONE ACETYLTRANSFERASE KAT7"/>
    <property type="match status" value="1"/>
</dbReference>
<feature type="region of interest" description="Disordered" evidence="15">
    <location>
        <begin position="216"/>
        <end position="349"/>
    </location>
</feature>
<feature type="compositionally biased region" description="Acidic residues" evidence="15">
    <location>
        <begin position="19"/>
        <end position="32"/>
    </location>
</feature>
<evidence type="ECO:0000256" key="9">
    <source>
        <dbReference type="ARBA" id="ARBA00022990"/>
    </source>
</evidence>
<evidence type="ECO:0000256" key="11">
    <source>
        <dbReference type="ARBA" id="ARBA00045805"/>
    </source>
</evidence>
<dbReference type="GeneID" id="54489523"/>
<evidence type="ECO:0000256" key="6">
    <source>
        <dbReference type="ARBA" id="ARBA00022771"/>
    </source>
</evidence>
<feature type="compositionally biased region" description="Basic and acidic residues" evidence="15">
    <location>
        <begin position="139"/>
        <end position="154"/>
    </location>
</feature>
<dbReference type="SUPFAM" id="SSF55729">
    <property type="entry name" value="Acyl-CoA N-acyltransferases (Nat)"/>
    <property type="match status" value="1"/>
</dbReference>
<comment type="catalytic activity">
    <reaction evidence="14">
        <text>L-lysyl-[protein] + acetyl-CoA = N(6)-acetyl-L-lysyl-[protein] + CoA + H(+)</text>
        <dbReference type="Rhea" id="RHEA:45948"/>
        <dbReference type="Rhea" id="RHEA-COMP:9752"/>
        <dbReference type="Rhea" id="RHEA-COMP:10731"/>
        <dbReference type="ChEBI" id="CHEBI:15378"/>
        <dbReference type="ChEBI" id="CHEBI:29969"/>
        <dbReference type="ChEBI" id="CHEBI:57287"/>
        <dbReference type="ChEBI" id="CHEBI:57288"/>
        <dbReference type="ChEBI" id="CHEBI:61930"/>
        <dbReference type="EC" id="2.3.1.48"/>
    </reaction>
</comment>
<dbReference type="Gene3D" id="3.30.60.60">
    <property type="entry name" value="N-acetyl transferase-like"/>
    <property type="match status" value="1"/>
</dbReference>
<feature type="compositionally biased region" description="Basic residues" evidence="15">
    <location>
        <begin position="335"/>
        <end position="349"/>
    </location>
</feature>
<dbReference type="InterPro" id="IPR013083">
    <property type="entry name" value="Znf_RING/FYVE/PHD"/>
</dbReference>
<dbReference type="InterPro" id="IPR019787">
    <property type="entry name" value="Znf_PHD-finger"/>
</dbReference>
<dbReference type="Proteomes" id="UP000799437">
    <property type="component" value="Unassembled WGS sequence"/>
</dbReference>
<evidence type="ECO:0000259" key="16">
    <source>
        <dbReference type="PROSITE" id="PS50016"/>
    </source>
</evidence>
<keyword evidence="19" id="KW-1185">Reference proteome</keyword>
<dbReference type="InterPro" id="IPR040706">
    <property type="entry name" value="Zf-MYST"/>
</dbReference>
<dbReference type="EMBL" id="ML996579">
    <property type="protein sequence ID" value="KAF2754886.1"/>
    <property type="molecule type" value="Genomic_DNA"/>
</dbReference>
<protein>
    <recommendedName>
        <fullName evidence="3 14">Histone acetyltransferase</fullName>
        <ecNumber evidence="3 14">2.3.1.48</ecNumber>
    </recommendedName>
</protein>
<evidence type="ECO:0000313" key="19">
    <source>
        <dbReference type="Proteomes" id="UP000799437"/>
    </source>
</evidence>
<evidence type="ECO:0000256" key="15">
    <source>
        <dbReference type="SAM" id="MobiDB-lite"/>
    </source>
</evidence>
<dbReference type="AlphaFoldDB" id="A0A6A6VYI0"/>
<feature type="compositionally biased region" description="Basic and acidic residues" evidence="15">
    <location>
        <begin position="216"/>
        <end position="232"/>
    </location>
</feature>
<sequence>MATEVRSAVNIGVGPMEMDISDQDGEFEEDYETPQAHPATPGDTQSRDGQQEVDVDAEGESEDAEGESEDAEGEDEDDGEAPGAVKIRDRILGESDSGDEDENNHAAFDSDPESKSAGSGDDSGADSETAESEAEEEWDAHSESTKDAQEGDPDVKFCIHCRQSEEDDPAEEFEEPLSCAVCGDIAHRQCARDANYFSGDEDPESWRCLSCVEDNANPRDESIEQETPKLLRDLGAAAGRGDLDPPPPSIFKELILADDPLDGSRSLRKRKTTPDEDEDDSAPATRTTRKRRRTSTVASGSARQASAPTTPRTRSGATAADEVSDQNDGTSPRTRSTRPRRSISNKHKPGASIISVEGMAMVVCIRVADKDRLAKILAARPRKKKLRTDRPPKAQPAYIEPEISHYPAIDTNYQPFIPYGEREDDPSKTKPYGGILNEIEADTSKTFPVSVDRRRFEDARLKAEEDWKRKIAAAAAAGPPEPVRPVNKMSGPPSKIKCINFGGYEIDTWHAAPYPEEYSRNKVLYICEFCLKYMNSDYVAWRHKLKCAAKHPPGDEIYRDGKFSFFEVDGRKNPVYCQNLCLLAKLFLGSKTLYYDVEPFLFYIMTENDEFGCHFVGYFSKEKRPSSLNNVSCILVLPIHQRKGFGHMLIEFSYLLTRQEKKTGSPEKPLSDMGLVSYRSYWRLIMCYQLRELEGAVSITQLSERTGMTGDDIVSALEGLRALVRDPITKTYAFRLDLGYFDQFIKKFESKNWPKIEPKSLIWTPFEIGRGNLSHYDDGPQLHTVAPREEETNEDAVAEEGVQMEEAVATSQDPAELCNSDTAIPDVAPPAQTTTINHHPPIVPSTPLSNGIPHTPIPGPSMSTPSFPSTHIPPNRYEVFPPIPGMPATKRRPGRPFGSRRRPQTPLRRNHTAPSGGKNLQLLARSHSGKSSPIGNPIGLGINGSTVRRTRSKLGELVNGNGTNVDEVAGSGSPRKSLRRLKELAKSEMGGGESNGGDDDDAEAEDDGEGDEDAEGEEEMHDEAMAD</sequence>
<dbReference type="Gene3D" id="1.10.10.10">
    <property type="entry name" value="Winged helix-like DNA-binding domain superfamily/Winged helix DNA-binding domain"/>
    <property type="match status" value="1"/>
</dbReference>
<evidence type="ECO:0000256" key="5">
    <source>
        <dbReference type="ARBA" id="ARBA00022723"/>
    </source>
</evidence>
<accession>A0A6A6VYI0</accession>
<comment type="similarity">
    <text evidence="2 14">Belongs to the MYST (SAS/MOZ) family.</text>
</comment>
<dbReference type="InterPro" id="IPR036388">
    <property type="entry name" value="WH-like_DNA-bd_sf"/>
</dbReference>
<dbReference type="GO" id="GO:0003712">
    <property type="term" value="F:transcription coregulator activity"/>
    <property type="evidence" value="ECO:0007669"/>
    <property type="project" value="TreeGrafter"/>
</dbReference>
<dbReference type="PROSITE" id="PS50016">
    <property type="entry name" value="ZF_PHD_2"/>
    <property type="match status" value="1"/>
</dbReference>
<evidence type="ECO:0000256" key="3">
    <source>
        <dbReference type="ARBA" id="ARBA00013184"/>
    </source>
</evidence>
<dbReference type="FunFam" id="3.30.60.60:FF:000001">
    <property type="entry name" value="Histone acetyltransferase"/>
    <property type="match status" value="1"/>
</dbReference>
<feature type="domain" description="PHD-type" evidence="16">
    <location>
        <begin position="155"/>
        <end position="214"/>
    </location>
</feature>
<keyword evidence="5" id="KW-0479">Metal-binding</keyword>
<keyword evidence="9" id="KW-0007">Acetylation</keyword>
<reference evidence="18" key="1">
    <citation type="journal article" date="2020" name="Stud. Mycol.">
        <title>101 Dothideomycetes genomes: a test case for predicting lifestyles and emergence of pathogens.</title>
        <authorList>
            <person name="Haridas S."/>
            <person name="Albert R."/>
            <person name="Binder M."/>
            <person name="Bloem J."/>
            <person name="Labutti K."/>
            <person name="Salamov A."/>
            <person name="Andreopoulos B."/>
            <person name="Baker S."/>
            <person name="Barry K."/>
            <person name="Bills G."/>
            <person name="Bluhm B."/>
            <person name="Cannon C."/>
            <person name="Castanera R."/>
            <person name="Culley D."/>
            <person name="Daum C."/>
            <person name="Ezra D."/>
            <person name="Gonzalez J."/>
            <person name="Henrissat B."/>
            <person name="Kuo A."/>
            <person name="Liang C."/>
            <person name="Lipzen A."/>
            <person name="Lutzoni F."/>
            <person name="Magnuson J."/>
            <person name="Mondo S."/>
            <person name="Nolan M."/>
            <person name="Ohm R."/>
            <person name="Pangilinan J."/>
            <person name="Park H.-J."/>
            <person name="Ramirez L."/>
            <person name="Alfaro M."/>
            <person name="Sun H."/>
            <person name="Tritt A."/>
            <person name="Yoshinaga Y."/>
            <person name="Zwiers L.-H."/>
            <person name="Turgeon B."/>
            <person name="Goodwin S."/>
            <person name="Spatafora J."/>
            <person name="Crous P."/>
            <person name="Grigoriev I."/>
        </authorList>
    </citation>
    <scope>NUCLEOTIDE SEQUENCE</scope>
    <source>
        <strain evidence="18">CBS 121739</strain>
    </source>
</reference>
<evidence type="ECO:0000259" key="17">
    <source>
        <dbReference type="PROSITE" id="PS51726"/>
    </source>
</evidence>
<dbReference type="Gene3D" id="3.40.630.30">
    <property type="match status" value="1"/>
</dbReference>
<dbReference type="Pfam" id="PF01853">
    <property type="entry name" value="MOZ_SAS"/>
    <property type="match status" value="1"/>
</dbReference>
<dbReference type="InterPro" id="IPR011011">
    <property type="entry name" value="Znf_FYVE_PHD"/>
</dbReference>
<gene>
    <name evidence="18" type="ORF">EJ05DRAFT_513803</name>
</gene>
<evidence type="ECO:0000256" key="12">
    <source>
        <dbReference type="PIRSR" id="PIRSR602717-51"/>
    </source>
</evidence>
<evidence type="ECO:0000313" key="18">
    <source>
        <dbReference type="EMBL" id="KAF2754886.1"/>
    </source>
</evidence>
<dbReference type="OrthoDB" id="787137at2759"/>
<dbReference type="GO" id="GO:0008270">
    <property type="term" value="F:zinc ion binding"/>
    <property type="evidence" value="ECO:0007669"/>
    <property type="project" value="UniProtKB-KW"/>
</dbReference>
<feature type="compositionally biased region" description="Acidic residues" evidence="15">
    <location>
        <begin position="51"/>
        <end position="80"/>
    </location>
</feature>
<dbReference type="Pfam" id="PF17772">
    <property type="entry name" value="zf-MYST"/>
    <property type="match status" value="1"/>
</dbReference>
<dbReference type="GO" id="GO:1990467">
    <property type="term" value="C:NuA3a histone acetyltransferase complex"/>
    <property type="evidence" value="ECO:0007669"/>
    <property type="project" value="TreeGrafter"/>
</dbReference>
<dbReference type="GO" id="GO:0005634">
    <property type="term" value="C:nucleus"/>
    <property type="evidence" value="ECO:0007669"/>
    <property type="project" value="UniProtKB-SubCell"/>
</dbReference>
<organism evidence="18 19">
    <name type="scientific">Pseudovirgaria hyperparasitica</name>
    <dbReference type="NCBI Taxonomy" id="470096"/>
    <lineage>
        <taxon>Eukaryota</taxon>
        <taxon>Fungi</taxon>
        <taxon>Dikarya</taxon>
        <taxon>Ascomycota</taxon>
        <taxon>Pezizomycotina</taxon>
        <taxon>Dothideomycetes</taxon>
        <taxon>Dothideomycetes incertae sedis</taxon>
        <taxon>Acrospermales</taxon>
        <taxon>Acrospermaceae</taxon>
        <taxon>Pseudovirgaria</taxon>
    </lineage>
</organism>
<feature type="region of interest" description="Disordered" evidence="15">
    <location>
        <begin position="1"/>
        <end position="154"/>
    </location>
</feature>
<evidence type="ECO:0000256" key="1">
    <source>
        <dbReference type="ARBA" id="ARBA00004123"/>
    </source>
</evidence>
<feature type="compositionally biased region" description="Basic residues" evidence="15">
    <location>
        <begin position="889"/>
        <end position="911"/>
    </location>
</feature>
<dbReference type="GO" id="GO:0004402">
    <property type="term" value="F:histone acetyltransferase activity"/>
    <property type="evidence" value="ECO:0007669"/>
    <property type="project" value="InterPro"/>
</dbReference>
<dbReference type="GO" id="GO:0006357">
    <property type="term" value="P:regulation of transcription by RNA polymerase II"/>
    <property type="evidence" value="ECO:0007669"/>
    <property type="project" value="TreeGrafter"/>
</dbReference>
<dbReference type="EC" id="2.3.1.48" evidence="3 14"/>
<name>A0A6A6VYI0_9PEZI</name>
<dbReference type="InterPro" id="IPR050603">
    <property type="entry name" value="MYST_HAT"/>
</dbReference>
<keyword evidence="10 14" id="KW-0539">Nucleus</keyword>
<keyword evidence="8" id="KW-0156">Chromatin regulator</keyword>
<dbReference type="SMART" id="SM00249">
    <property type="entry name" value="PHD"/>
    <property type="match status" value="1"/>
</dbReference>
<dbReference type="FunFam" id="3.40.630.30:FF:000001">
    <property type="entry name" value="Histone acetyltransferase"/>
    <property type="match status" value="1"/>
</dbReference>
<comment type="function">
    <text evidence="11">Catalytic component of the NuA4 histone acetyltransferase (HAT) complex which is involved in epigenetic transcriptional activation of selected genes principally by acetylation of nucleosomal histones H4, H3, H2B, H2A and H2A variant H2A.Z. Acetylates histone H4 to form H4K5ac, H4K8ac, H4K12ac and H4K16ac, histone H3 to form H3K14ac, and histone H2A to form H2AK4ac and H2AK7ac. The NuA4 complex is involved in the DNA damage response and is required for chromosome segregation. The NuA4 complex plays a direct role in repair of DNA double-strand breaks (DSBs) through homologous recombination. Recruitment to promoters depends on H3K4me. Also acetylates non-histone proteins. In addition to protein acetyltransferase, can use different acyl-CoA substrates, such as 2-hydroxyisobutanoyl-CoA (2-hydroxyisobutyryl-CoA) or (2E)-butenoyl-CoA (crotonyl-CoA), and is able to mediate protein 2-hydroxyisobutyrylation and crotonylation, respectively.</text>
</comment>
<keyword evidence="4" id="KW-0808">Transferase</keyword>
<dbReference type="InterPro" id="IPR002717">
    <property type="entry name" value="HAT_MYST-type"/>
</dbReference>
<evidence type="ECO:0000256" key="14">
    <source>
        <dbReference type="RuleBase" id="RU361211"/>
    </source>
</evidence>
<dbReference type="PROSITE" id="PS51726">
    <property type="entry name" value="MYST_HAT"/>
    <property type="match status" value="1"/>
</dbReference>
<dbReference type="InterPro" id="IPR001965">
    <property type="entry name" value="Znf_PHD"/>
</dbReference>
<feature type="region of interest" description="Disordered" evidence="15">
    <location>
        <begin position="955"/>
        <end position="1027"/>
    </location>
</feature>
<dbReference type="Pfam" id="PF16866">
    <property type="entry name" value="PHD_4"/>
    <property type="match status" value="1"/>
</dbReference>
<keyword evidence="7" id="KW-0862">Zinc</keyword>
<feature type="region of interest" description="Disordered" evidence="15">
    <location>
        <begin position="880"/>
        <end position="919"/>
    </location>
</feature>
<feature type="active site" description="Proton donor/acceptor" evidence="12">
    <location>
        <position position="667"/>
    </location>
</feature>
<dbReference type="GO" id="GO:0003682">
    <property type="term" value="F:chromatin binding"/>
    <property type="evidence" value="ECO:0007669"/>
    <property type="project" value="TreeGrafter"/>
</dbReference>
<dbReference type="InterPro" id="IPR016181">
    <property type="entry name" value="Acyl_CoA_acyltransferase"/>
</dbReference>